<dbReference type="Proteomes" id="UP000654123">
    <property type="component" value="Unassembled WGS sequence"/>
</dbReference>
<proteinExistence type="predicted"/>
<sequence length="127" mass="12939">MWVPAENRRFVLGDLPVLLMGGAPVHEELPELHAPGGRVPACAGWSVVPKATLCVVDGPGDSGCVVPGAFSPEEFGHVVEWCETVERAGGAVVVSVGALPGEAESVDWDALLSGGSRGGFVPALTAP</sequence>
<comment type="caution">
    <text evidence="1">The sequence shown here is derived from an EMBL/GenBank/DDBJ whole genome shotgun (WGS) entry which is preliminary data.</text>
</comment>
<keyword evidence="2" id="KW-1185">Reference proteome</keyword>
<dbReference type="AlphaFoldDB" id="A0A918B183"/>
<dbReference type="RefSeq" id="WP_189534677.1">
    <property type="nucleotide sequence ID" value="NZ_BMSV01000006.1"/>
</dbReference>
<accession>A0A918B183</accession>
<reference evidence="1" key="1">
    <citation type="journal article" date="2014" name="Int. J. Syst. Evol. Microbiol.">
        <title>Complete genome sequence of Corynebacterium casei LMG S-19264T (=DSM 44701T), isolated from a smear-ripened cheese.</title>
        <authorList>
            <consortium name="US DOE Joint Genome Institute (JGI-PGF)"/>
            <person name="Walter F."/>
            <person name="Albersmeier A."/>
            <person name="Kalinowski J."/>
            <person name="Ruckert C."/>
        </authorList>
    </citation>
    <scope>NUCLEOTIDE SEQUENCE</scope>
    <source>
        <strain evidence="1">JCM 4335</strain>
    </source>
</reference>
<protein>
    <submittedName>
        <fullName evidence="1">Uncharacterized protein</fullName>
    </submittedName>
</protein>
<dbReference type="EMBL" id="BMSV01000006">
    <property type="protein sequence ID" value="GGQ12632.1"/>
    <property type="molecule type" value="Genomic_DNA"/>
</dbReference>
<gene>
    <name evidence="1" type="ORF">GCM10010249_34090</name>
</gene>
<name>A0A918B183_9ACTN</name>
<reference evidence="1" key="2">
    <citation type="submission" date="2020-09" db="EMBL/GenBank/DDBJ databases">
        <authorList>
            <person name="Sun Q."/>
            <person name="Ohkuma M."/>
        </authorList>
    </citation>
    <scope>NUCLEOTIDE SEQUENCE</scope>
    <source>
        <strain evidence="1">JCM 4335</strain>
    </source>
</reference>
<evidence type="ECO:0000313" key="1">
    <source>
        <dbReference type="EMBL" id="GGQ12632.1"/>
    </source>
</evidence>
<organism evidence="1 2">
    <name type="scientific">Streptomyces roseolilacinus</name>
    <dbReference type="NCBI Taxonomy" id="66904"/>
    <lineage>
        <taxon>Bacteria</taxon>
        <taxon>Bacillati</taxon>
        <taxon>Actinomycetota</taxon>
        <taxon>Actinomycetes</taxon>
        <taxon>Kitasatosporales</taxon>
        <taxon>Streptomycetaceae</taxon>
        <taxon>Streptomyces</taxon>
    </lineage>
</organism>
<evidence type="ECO:0000313" key="2">
    <source>
        <dbReference type="Proteomes" id="UP000654123"/>
    </source>
</evidence>